<dbReference type="Pfam" id="PF00013">
    <property type="entry name" value="KH_1"/>
    <property type="match status" value="3"/>
</dbReference>
<dbReference type="InterPro" id="IPR004087">
    <property type="entry name" value="KH_dom"/>
</dbReference>
<name>A0A9P0NNL8_APHGO</name>
<dbReference type="InterPro" id="IPR004088">
    <property type="entry name" value="KH_dom_type_1"/>
</dbReference>
<feature type="domain" description="K Homology" evidence="4">
    <location>
        <begin position="272"/>
        <end position="344"/>
    </location>
</feature>
<evidence type="ECO:0000256" key="3">
    <source>
        <dbReference type="SAM" id="MobiDB-lite"/>
    </source>
</evidence>
<dbReference type="SMART" id="SM00322">
    <property type="entry name" value="KH"/>
    <property type="match status" value="3"/>
</dbReference>
<reference evidence="5" key="2">
    <citation type="submission" date="2022-10" db="EMBL/GenBank/DDBJ databases">
        <authorList>
            <consortium name="ENA_rothamsted_submissions"/>
            <consortium name="culmorum"/>
            <person name="King R."/>
        </authorList>
    </citation>
    <scope>NUCLEOTIDE SEQUENCE</scope>
</reference>
<dbReference type="AlphaFoldDB" id="A0A9P0NNL8"/>
<feature type="domain" description="K Homology" evidence="4">
    <location>
        <begin position="30"/>
        <end position="98"/>
    </location>
</feature>
<feature type="region of interest" description="Disordered" evidence="3">
    <location>
        <begin position="403"/>
        <end position="437"/>
    </location>
</feature>
<dbReference type="Gene3D" id="3.30.1370.10">
    <property type="entry name" value="K Homology domain, type 1"/>
    <property type="match status" value="3"/>
</dbReference>
<reference evidence="5" key="1">
    <citation type="submission" date="2022-02" db="EMBL/GenBank/DDBJ databases">
        <authorList>
            <person name="King R."/>
        </authorList>
    </citation>
    <scope>NUCLEOTIDE SEQUENCE</scope>
</reference>
<dbReference type="PROSITE" id="PS50084">
    <property type="entry name" value="KH_TYPE_1"/>
    <property type="match status" value="3"/>
</dbReference>
<feature type="compositionally biased region" description="Basic residues" evidence="3">
    <location>
        <begin position="410"/>
        <end position="421"/>
    </location>
</feature>
<evidence type="ECO:0000256" key="2">
    <source>
        <dbReference type="PROSITE-ProRule" id="PRU00117"/>
    </source>
</evidence>
<evidence type="ECO:0000313" key="5">
    <source>
        <dbReference type="EMBL" id="CAH1733109.1"/>
    </source>
</evidence>
<evidence type="ECO:0000256" key="1">
    <source>
        <dbReference type="ARBA" id="ARBA00022737"/>
    </source>
</evidence>
<organism evidence="5 6">
    <name type="scientific">Aphis gossypii</name>
    <name type="common">Cotton aphid</name>
    <dbReference type="NCBI Taxonomy" id="80765"/>
    <lineage>
        <taxon>Eukaryota</taxon>
        <taxon>Metazoa</taxon>
        <taxon>Ecdysozoa</taxon>
        <taxon>Arthropoda</taxon>
        <taxon>Hexapoda</taxon>
        <taxon>Insecta</taxon>
        <taxon>Pterygota</taxon>
        <taxon>Neoptera</taxon>
        <taxon>Paraneoptera</taxon>
        <taxon>Hemiptera</taxon>
        <taxon>Sternorrhyncha</taxon>
        <taxon>Aphidomorpha</taxon>
        <taxon>Aphidoidea</taxon>
        <taxon>Aphididae</taxon>
        <taxon>Aphidini</taxon>
        <taxon>Aphis</taxon>
        <taxon>Aphis</taxon>
    </lineage>
</organism>
<keyword evidence="1" id="KW-0677">Repeat</keyword>
<evidence type="ECO:0000259" key="4">
    <source>
        <dbReference type="SMART" id="SM00322"/>
    </source>
</evidence>
<feature type="compositionally biased region" description="Basic and acidic residues" evidence="3">
    <location>
        <begin position="422"/>
        <end position="437"/>
    </location>
</feature>
<keyword evidence="6" id="KW-1185">Reference proteome</keyword>
<dbReference type="Proteomes" id="UP001154329">
    <property type="component" value="Chromosome 3"/>
</dbReference>
<keyword evidence="2" id="KW-0694">RNA-binding</keyword>
<dbReference type="SUPFAM" id="SSF54791">
    <property type="entry name" value="Eukaryotic type KH-domain (KH-domain type I)"/>
    <property type="match status" value="3"/>
</dbReference>
<feature type="region of interest" description="Disordered" evidence="3">
    <location>
        <begin position="252"/>
        <end position="272"/>
    </location>
</feature>
<dbReference type="InterPro" id="IPR036612">
    <property type="entry name" value="KH_dom_type_1_sf"/>
</dbReference>
<accession>A0A9P0NNL8</accession>
<feature type="domain" description="K Homology" evidence="4">
    <location>
        <begin position="113"/>
        <end position="184"/>
    </location>
</feature>
<evidence type="ECO:0000313" key="6">
    <source>
        <dbReference type="Proteomes" id="UP001154329"/>
    </source>
</evidence>
<dbReference type="CDD" id="cd22438">
    <property type="entry name" value="KH-I_PCBP_rpt1"/>
    <property type="match status" value="1"/>
</dbReference>
<gene>
    <name evidence="5" type="ORF">APHIGO_LOCUS9479</name>
</gene>
<dbReference type="EMBL" id="OU899036">
    <property type="protein sequence ID" value="CAH1733109.1"/>
    <property type="molecule type" value="Genomic_DNA"/>
</dbReference>
<dbReference type="GO" id="GO:0010468">
    <property type="term" value="P:regulation of gene expression"/>
    <property type="evidence" value="ECO:0007669"/>
    <property type="project" value="UniProtKB-ARBA"/>
</dbReference>
<sequence length="437" mass="47565">MSVKARKENELRSRPFGGGGWYGYNNRDDVELTVRILITGGEVANIIGKGGETVKNIRSLSGAKVKITNGSLPERIVLITGNRITIYKATELICHKVEEFFERLHGDWNGPKSPLTLKLIMPASKCGFIIGKSGNKIKEIRESSGATISVGLDLLPYSTERIISITGSTGTVSHCVYLVCNVILNSPCSDASIPYDPCNEISGFASCTIFKDYGRECSIPLNNLAALGLGTKSTANIKPADLAALAGSQLRKSNRQNQNVSREHNNQKTKSNTEKISMTVPNDLIGCVIGKKGSKIAEIRQISGASIYIFKSEGSNENVDRRITIAGNKESIAVAKYLIEMSVQLQKANLGEEKLSYSPDNGSSSNSSTPTVVELFAKPHPITTISSLYAYIALTSDAKQSPLIQTTGVHRPKSSLKRKRSPSRERTNAVRTKWEHY</sequence>
<proteinExistence type="predicted"/>
<protein>
    <recommendedName>
        <fullName evidence="4">K Homology domain-containing protein</fullName>
    </recommendedName>
</protein>
<dbReference type="PANTHER" id="PTHR10288">
    <property type="entry name" value="KH DOMAIN CONTAINING RNA BINDING PROTEIN"/>
    <property type="match status" value="1"/>
</dbReference>
<dbReference type="GO" id="GO:0003723">
    <property type="term" value="F:RNA binding"/>
    <property type="evidence" value="ECO:0007669"/>
    <property type="project" value="UniProtKB-UniRule"/>
</dbReference>